<accession>A0A6P3A1H1</accession>
<dbReference type="EMBL" id="CABVQS010000021">
    <property type="protein sequence ID" value="VWD41211.1"/>
    <property type="molecule type" value="Genomic_DNA"/>
</dbReference>
<keyword evidence="5 7" id="KW-0472">Membrane</keyword>
<keyword evidence="8" id="KW-0675">Receptor</keyword>
<evidence type="ECO:0000256" key="5">
    <source>
        <dbReference type="ARBA" id="ARBA00023136"/>
    </source>
</evidence>
<proteinExistence type="inferred from homology"/>
<comment type="similarity">
    <text evidence="7">Belongs to the TonB-dependent receptor family.</text>
</comment>
<dbReference type="GO" id="GO:0009279">
    <property type="term" value="C:cell outer membrane"/>
    <property type="evidence" value="ECO:0007669"/>
    <property type="project" value="UniProtKB-SubCell"/>
</dbReference>
<comment type="subcellular location">
    <subcellularLocation>
        <location evidence="1 7">Cell outer membrane</location>
        <topology evidence="1 7">Multi-pass membrane protein</topology>
    </subcellularLocation>
</comment>
<dbReference type="SUPFAM" id="SSF56935">
    <property type="entry name" value="Porins"/>
    <property type="match status" value="1"/>
</dbReference>
<dbReference type="InterPro" id="IPR036942">
    <property type="entry name" value="Beta-barrel_TonB_sf"/>
</dbReference>
<dbReference type="Proteomes" id="UP000494109">
    <property type="component" value="Unassembled WGS sequence"/>
</dbReference>
<evidence type="ECO:0000256" key="2">
    <source>
        <dbReference type="ARBA" id="ARBA00022448"/>
    </source>
</evidence>
<evidence type="ECO:0000256" key="7">
    <source>
        <dbReference type="PROSITE-ProRule" id="PRU01360"/>
    </source>
</evidence>
<evidence type="ECO:0000256" key="4">
    <source>
        <dbReference type="ARBA" id="ARBA00022692"/>
    </source>
</evidence>
<keyword evidence="6 7" id="KW-0998">Cell outer membrane</keyword>
<evidence type="ECO:0000256" key="1">
    <source>
        <dbReference type="ARBA" id="ARBA00004571"/>
    </source>
</evidence>
<evidence type="ECO:0000313" key="9">
    <source>
        <dbReference type="Proteomes" id="UP000494109"/>
    </source>
</evidence>
<reference evidence="8 9" key="1">
    <citation type="submission" date="2019-09" db="EMBL/GenBank/DDBJ databases">
        <authorList>
            <person name="Depoorter E."/>
        </authorList>
    </citation>
    <scope>NUCLEOTIDE SEQUENCE [LARGE SCALE GENOMIC DNA]</scope>
    <source>
        <strain evidence="8">R-71033</strain>
    </source>
</reference>
<keyword evidence="2 7" id="KW-0813">Transport</keyword>
<evidence type="ECO:0000313" key="8">
    <source>
        <dbReference type="EMBL" id="VWD41211.1"/>
    </source>
</evidence>
<dbReference type="InterPro" id="IPR039426">
    <property type="entry name" value="TonB-dep_rcpt-like"/>
</dbReference>
<evidence type="ECO:0000256" key="6">
    <source>
        <dbReference type="ARBA" id="ARBA00023237"/>
    </source>
</evidence>
<name>A0A6P3A1H1_9BURK</name>
<gene>
    <name evidence="8" type="ORF">BCO71033_04610</name>
</gene>
<protein>
    <submittedName>
        <fullName evidence="8">TonB-dependent siderophore receptor</fullName>
    </submittedName>
</protein>
<organism evidence="8 9">
    <name type="scientific">Burkholderia contaminans</name>
    <dbReference type="NCBI Taxonomy" id="488447"/>
    <lineage>
        <taxon>Bacteria</taxon>
        <taxon>Pseudomonadati</taxon>
        <taxon>Pseudomonadota</taxon>
        <taxon>Betaproteobacteria</taxon>
        <taxon>Burkholderiales</taxon>
        <taxon>Burkholderiaceae</taxon>
        <taxon>Burkholderia</taxon>
        <taxon>Burkholderia cepacia complex</taxon>
    </lineage>
</organism>
<keyword evidence="4 7" id="KW-0812">Transmembrane</keyword>
<dbReference type="Gene3D" id="2.40.170.20">
    <property type="entry name" value="TonB-dependent receptor, beta-barrel domain"/>
    <property type="match status" value="1"/>
</dbReference>
<keyword evidence="3 7" id="KW-1134">Transmembrane beta strand</keyword>
<sequence>MCGLQARVKPFDAAATWRVNKTMDVQLNVQNLFDKKYYSSAYPIYATWAPGRSAMVTLNFYQ</sequence>
<evidence type="ECO:0000256" key="3">
    <source>
        <dbReference type="ARBA" id="ARBA00022452"/>
    </source>
</evidence>
<dbReference type="AlphaFoldDB" id="A0A6P3A1H1"/>
<dbReference type="PROSITE" id="PS52016">
    <property type="entry name" value="TONB_DEPENDENT_REC_3"/>
    <property type="match status" value="1"/>
</dbReference>